<comment type="caution">
    <text evidence="2">The sequence shown here is derived from an EMBL/GenBank/DDBJ whole genome shotgun (WGS) entry which is preliminary data.</text>
</comment>
<proteinExistence type="predicted"/>
<gene>
    <name evidence="2" type="ORF">C5E45_14860</name>
</gene>
<accession>A0A2S6AQE3</accession>
<evidence type="ECO:0000256" key="1">
    <source>
        <dbReference type="SAM" id="MobiDB-lite"/>
    </source>
</evidence>
<organism evidence="2 3">
    <name type="scientific">Nocardia nova</name>
    <dbReference type="NCBI Taxonomy" id="37330"/>
    <lineage>
        <taxon>Bacteria</taxon>
        <taxon>Bacillati</taxon>
        <taxon>Actinomycetota</taxon>
        <taxon>Actinomycetes</taxon>
        <taxon>Mycobacteriales</taxon>
        <taxon>Nocardiaceae</taxon>
        <taxon>Nocardia</taxon>
    </lineage>
</organism>
<dbReference type="AlphaFoldDB" id="A0A2S6AQE3"/>
<dbReference type="Proteomes" id="UP000239874">
    <property type="component" value="Unassembled WGS sequence"/>
</dbReference>
<evidence type="ECO:0000313" key="3">
    <source>
        <dbReference type="Proteomes" id="UP000239874"/>
    </source>
</evidence>
<feature type="compositionally biased region" description="Polar residues" evidence="1">
    <location>
        <begin position="1"/>
        <end position="21"/>
    </location>
</feature>
<reference evidence="2 3" key="1">
    <citation type="submission" date="2018-02" db="EMBL/GenBank/DDBJ databases">
        <title>8 Nocardia nova and 1 Nocardia cyriacigeorgica strain used for evolution to TMP-SMX.</title>
        <authorList>
            <person name="Mehta H."/>
            <person name="Weng J."/>
            <person name="Shamoo Y."/>
        </authorList>
    </citation>
    <scope>NUCLEOTIDE SEQUENCE [LARGE SCALE GENOMIC DNA]</scope>
    <source>
        <strain evidence="2 3">MDA3139</strain>
    </source>
</reference>
<name>A0A2S6AQE3_9NOCA</name>
<evidence type="ECO:0000313" key="2">
    <source>
        <dbReference type="EMBL" id="PPJ37406.1"/>
    </source>
</evidence>
<dbReference type="EMBL" id="PSZC01000009">
    <property type="protein sequence ID" value="PPJ37406.1"/>
    <property type="molecule type" value="Genomic_DNA"/>
</dbReference>
<protein>
    <submittedName>
        <fullName evidence="2">Uncharacterized protein</fullName>
    </submittedName>
</protein>
<feature type="region of interest" description="Disordered" evidence="1">
    <location>
        <begin position="1"/>
        <end position="23"/>
    </location>
</feature>
<sequence length="68" mass="7535">MRQINSNIGATQSPSLPNRQGRTFRLCARPPLSRSSAWFPTESVSAIPRVRRSVRPESELDRGAVVVS</sequence>